<gene>
    <name evidence="3" type="ORF">FDK22_11640</name>
</gene>
<dbReference type="Proteomes" id="UP000308901">
    <property type="component" value="Unassembled WGS sequence"/>
</dbReference>
<evidence type="ECO:0000313" key="3">
    <source>
        <dbReference type="EMBL" id="TLP36893.1"/>
    </source>
</evidence>
<dbReference type="InterPro" id="IPR011234">
    <property type="entry name" value="Fumarylacetoacetase-like_C"/>
</dbReference>
<reference evidence="3 4" key="1">
    <citation type="submission" date="2019-05" db="EMBL/GenBank/DDBJ databases">
        <title>Arcobacter sp. nov., isolated from sea sediment.</title>
        <authorList>
            <person name="Kim W."/>
        </authorList>
    </citation>
    <scope>NUCLEOTIDE SEQUENCE [LARGE SCALE GENOMIC DNA]</scope>
    <source>
        <strain evidence="3 4">CAU 1517</strain>
    </source>
</reference>
<dbReference type="SUPFAM" id="SSF56529">
    <property type="entry name" value="FAH"/>
    <property type="match status" value="1"/>
</dbReference>
<dbReference type="EMBL" id="VANU01000005">
    <property type="protein sequence ID" value="TLP36893.1"/>
    <property type="molecule type" value="Genomic_DNA"/>
</dbReference>
<dbReference type="GO" id="GO:0018773">
    <property type="term" value="F:acetylpyruvate hydrolase activity"/>
    <property type="evidence" value="ECO:0007669"/>
    <property type="project" value="TreeGrafter"/>
</dbReference>
<organism evidence="3 4">
    <name type="scientific">Arcobacter arenosus</name>
    <dbReference type="NCBI Taxonomy" id="2576037"/>
    <lineage>
        <taxon>Bacteria</taxon>
        <taxon>Pseudomonadati</taxon>
        <taxon>Campylobacterota</taxon>
        <taxon>Epsilonproteobacteria</taxon>
        <taxon>Campylobacterales</taxon>
        <taxon>Arcobacteraceae</taxon>
        <taxon>Arcobacter</taxon>
    </lineage>
</organism>
<accession>A0A5R8XYT8</accession>
<sequence>MNYIILKNNERIYPSKVVCIGRNYTEHIKELNNETPEEMVFFFKPNSSVSRVLTFPQGNSSCHYEAEISFLMEENKITAVGFGLDLTLREVQSSLKEKGLPWERAKCFNGSAVFSQFVSFNGNIEDLELELYINGEIKQKGDVSLMINKPKEIIDEVLTFSSFEDGDILMTGTPKGVGNFVEGDIFEGKIFEKGKLLVEQRFLVN</sequence>
<dbReference type="OrthoDB" id="5197601at2"/>
<proteinExistence type="predicted"/>
<evidence type="ECO:0000259" key="2">
    <source>
        <dbReference type="Pfam" id="PF01557"/>
    </source>
</evidence>
<keyword evidence="4" id="KW-1185">Reference proteome</keyword>
<evidence type="ECO:0000256" key="1">
    <source>
        <dbReference type="ARBA" id="ARBA00022723"/>
    </source>
</evidence>
<dbReference type="Gene3D" id="3.90.850.10">
    <property type="entry name" value="Fumarylacetoacetase-like, C-terminal domain"/>
    <property type="match status" value="1"/>
</dbReference>
<dbReference type="PANTHER" id="PTHR11820:SF7">
    <property type="entry name" value="ACYLPYRUVASE FAHD1, MITOCHONDRIAL"/>
    <property type="match status" value="1"/>
</dbReference>
<dbReference type="RefSeq" id="WP_138153147.1">
    <property type="nucleotide sequence ID" value="NZ_CBDDKQ010000003.1"/>
</dbReference>
<protein>
    <submittedName>
        <fullName evidence="3">Fumarylacetoacetate hydrolase family protein</fullName>
    </submittedName>
</protein>
<comment type="caution">
    <text evidence="3">The sequence shown here is derived from an EMBL/GenBank/DDBJ whole genome shotgun (WGS) entry which is preliminary data.</text>
</comment>
<keyword evidence="1" id="KW-0479">Metal-binding</keyword>
<name>A0A5R8XYT8_9BACT</name>
<dbReference type="AlphaFoldDB" id="A0A5R8XYT8"/>
<dbReference type="GO" id="GO:0046872">
    <property type="term" value="F:metal ion binding"/>
    <property type="evidence" value="ECO:0007669"/>
    <property type="project" value="UniProtKB-KW"/>
</dbReference>
<keyword evidence="3" id="KW-0378">Hydrolase</keyword>
<dbReference type="Pfam" id="PF01557">
    <property type="entry name" value="FAA_hydrolase"/>
    <property type="match status" value="1"/>
</dbReference>
<dbReference type="InterPro" id="IPR036663">
    <property type="entry name" value="Fumarylacetoacetase_C_sf"/>
</dbReference>
<feature type="domain" description="Fumarylacetoacetase-like C-terminal" evidence="2">
    <location>
        <begin position="16"/>
        <end position="190"/>
    </location>
</feature>
<dbReference type="PANTHER" id="PTHR11820">
    <property type="entry name" value="ACYLPYRUVASE"/>
    <property type="match status" value="1"/>
</dbReference>
<evidence type="ECO:0000313" key="4">
    <source>
        <dbReference type="Proteomes" id="UP000308901"/>
    </source>
</evidence>